<comment type="cofactor">
    <cofactor evidence="1">
        <name>adenosylcob(III)alamin</name>
        <dbReference type="ChEBI" id="CHEBI:18408"/>
    </cofactor>
</comment>
<reference evidence="11 12" key="1">
    <citation type="journal article" date="2020" name="Nature">
        <title>Isolation of an archaeon at the prokaryote-eukaryote interface.</title>
        <authorList>
            <person name="Imachi H."/>
            <person name="Nobu M.K."/>
            <person name="Nakahara N."/>
            <person name="Morono Y."/>
            <person name="Ogawara M."/>
            <person name="Takaki Y."/>
            <person name="Takano Y."/>
            <person name="Uematsu K."/>
            <person name="Ikuta T."/>
            <person name="Ito M."/>
            <person name="Matsui Y."/>
            <person name="Miyazaki M."/>
            <person name="Murata K."/>
            <person name="Saito Y."/>
            <person name="Sakai S."/>
            <person name="Song C."/>
            <person name="Tasumi E."/>
            <person name="Yamanaka Y."/>
            <person name="Yamaguchi T."/>
            <person name="Kamagata Y."/>
            <person name="Tamaki H."/>
            <person name="Takai K."/>
        </authorList>
    </citation>
    <scope>NUCLEOTIDE SEQUENCE [LARGE SCALE GENOMIC DNA]</scope>
    <source>
        <strain evidence="11 12">MK-D1</strain>
    </source>
</reference>
<dbReference type="GO" id="GO:0031419">
    <property type="term" value="F:cobalamin binding"/>
    <property type="evidence" value="ECO:0007669"/>
    <property type="project" value="UniProtKB-KW"/>
</dbReference>
<evidence type="ECO:0000256" key="9">
    <source>
        <dbReference type="ARBA" id="ARBA00023285"/>
    </source>
</evidence>
<dbReference type="EMBL" id="CP042905">
    <property type="protein sequence ID" value="QEE15061.2"/>
    <property type="molecule type" value="Genomic_DNA"/>
</dbReference>
<keyword evidence="5" id="KW-0235">DNA replication</keyword>
<gene>
    <name evidence="11" type="ORF">DSAG12_00884</name>
</gene>
<organism evidence="11 12">
    <name type="scientific">Promethearchaeum syntrophicum</name>
    <dbReference type="NCBI Taxonomy" id="2594042"/>
    <lineage>
        <taxon>Archaea</taxon>
        <taxon>Promethearchaeati</taxon>
        <taxon>Promethearchaeota</taxon>
        <taxon>Promethearchaeia</taxon>
        <taxon>Promethearchaeales</taxon>
        <taxon>Promethearchaeaceae</taxon>
        <taxon>Promethearchaeum</taxon>
    </lineage>
</organism>
<evidence type="ECO:0000256" key="10">
    <source>
        <dbReference type="ARBA" id="ARBA00048987"/>
    </source>
</evidence>
<dbReference type="SUPFAM" id="SSF51998">
    <property type="entry name" value="PFL-like glycyl radical enzymes"/>
    <property type="match status" value="1"/>
</dbReference>
<dbReference type="GO" id="GO:0006260">
    <property type="term" value="P:DNA replication"/>
    <property type="evidence" value="ECO:0007669"/>
    <property type="project" value="UniProtKB-KW"/>
</dbReference>
<keyword evidence="6" id="KW-0560">Oxidoreductase</keyword>
<dbReference type="GO" id="GO:0008998">
    <property type="term" value="F:ribonucleoside-triphosphate reductase (thioredoxin) activity"/>
    <property type="evidence" value="ECO:0007669"/>
    <property type="project" value="UniProtKB-EC"/>
</dbReference>
<evidence type="ECO:0000313" key="12">
    <source>
        <dbReference type="Proteomes" id="UP000321408"/>
    </source>
</evidence>
<evidence type="ECO:0000256" key="5">
    <source>
        <dbReference type="ARBA" id="ARBA00022705"/>
    </source>
</evidence>
<evidence type="ECO:0000256" key="1">
    <source>
        <dbReference type="ARBA" id="ARBA00001922"/>
    </source>
</evidence>
<keyword evidence="7" id="KW-1015">Disulfide bond</keyword>
<comment type="catalytic activity">
    <reaction evidence="10">
        <text>a 2'-deoxyribonucleoside 5'-triphosphate + [thioredoxin]-disulfide + H2O = a ribonucleoside 5'-triphosphate + [thioredoxin]-dithiol</text>
        <dbReference type="Rhea" id="RHEA:12701"/>
        <dbReference type="Rhea" id="RHEA-COMP:10698"/>
        <dbReference type="Rhea" id="RHEA-COMP:10700"/>
        <dbReference type="ChEBI" id="CHEBI:15377"/>
        <dbReference type="ChEBI" id="CHEBI:29950"/>
        <dbReference type="ChEBI" id="CHEBI:50058"/>
        <dbReference type="ChEBI" id="CHEBI:61557"/>
        <dbReference type="ChEBI" id="CHEBI:61560"/>
        <dbReference type="EC" id="1.17.4.2"/>
    </reaction>
</comment>
<keyword evidence="11" id="KW-0378">Hydrolase</keyword>
<dbReference type="Gene3D" id="3.20.70.20">
    <property type="match status" value="2"/>
</dbReference>
<evidence type="ECO:0000256" key="6">
    <source>
        <dbReference type="ARBA" id="ARBA00023002"/>
    </source>
</evidence>
<keyword evidence="11" id="KW-0645">Protease</keyword>
<keyword evidence="8" id="KW-0676">Redox-active center</keyword>
<dbReference type="KEGG" id="psyt:DSAG12_00884"/>
<dbReference type="Proteomes" id="UP000321408">
    <property type="component" value="Chromosome"/>
</dbReference>
<evidence type="ECO:0000313" key="11">
    <source>
        <dbReference type="EMBL" id="QEE15061.2"/>
    </source>
</evidence>
<dbReference type="InterPro" id="IPR040763">
    <property type="entry name" value="RNR_alpha_hel"/>
</dbReference>
<dbReference type="AlphaFoldDB" id="A0A5B9D7Q9"/>
<accession>A0A5B9D7Q9</accession>
<dbReference type="EC" id="1.17.4.2" evidence="3"/>
<reference evidence="11 12" key="2">
    <citation type="journal article" date="2024" name="Int. J. Syst. Evol. Microbiol.">
        <title>Promethearchaeum syntrophicum gen. nov., sp. nov., an anaerobic, obligately syntrophic archaeon, the first isolate of the lineage 'Asgard' archaea, and proposal of the new archaeal phylum Promethearchaeota phyl. nov. and kingdom Promethearchaeati regn. nov.</title>
        <authorList>
            <person name="Imachi H."/>
            <person name="Nobu M.K."/>
            <person name="Kato S."/>
            <person name="Takaki Y."/>
            <person name="Miyazaki M."/>
            <person name="Miyata M."/>
            <person name="Ogawara M."/>
            <person name="Saito Y."/>
            <person name="Sakai S."/>
            <person name="Tahara Y.O."/>
            <person name="Takano Y."/>
            <person name="Tasumi E."/>
            <person name="Uematsu K."/>
            <person name="Yoshimura T."/>
            <person name="Itoh T."/>
            <person name="Ohkuma M."/>
            <person name="Takai K."/>
        </authorList>
    </citation>
    <scope>NUCLEOTIDE SEQUENCE [LARGE SCALE GENOMIC DNA]</scope>
    <source>
        <strain evidence="11 12">MK-D1</strain>
    </source>
</reference>
<name>A0A5B9D7Q9_9ARCH</name>
<keyword evidence="9" id="KW-0170">Cobalt</keyword>
<comment type="similarity">
    <text evidence="2">Belongs to the class II ribonucleoside-triphosphate reductase family.</text>
</comment>
<evidence type="ECO:0000256" key="7">
    <source>
        <dbReference type="ARBA" id="ARBA00023157"/>
    </source>
</evidence>
<evidence type="ECO:0000256" key="2">
    <source>
        <dbReference type="ARBA" id="ARBA00005654"/>
    </source>
</evidence>
<evidence type="ECO:0000256" key="8">
    <source>
        <dbReference type="ARBA" id="ARBA00023284"/>
    </source>
</evidence>
<keyword evidence="12" id="KW-1185">Reference proteome</keyword>
<evidence type="ECO:0000256" key="3">
    <source>
        <dbReference type="ARBA" id="ARBA00012275"/>
    </source>
</evidence>
<dbReference type="Pfam" id="PF21995">
    <property type="entry name" value="RNR-II_ins_dom"/>
    <property type="match status" value="1"/>
</dbReference>
<dbReference type="Pfam" id="PF17975">
    <property type="entry name" value="RNR_Alpha"/>
    <property type="match status" value="1"/>
</dbReference>
<dbReference type="PANTHER" id="PTHR43371:SF1">
    <property type="entry name" value="RIBONUCLEOSIDE-DIPHOSPHATE REDUCTASE"/>
    <property type="match status" value="1"/>
</dbReference>
<proteinExistence type="inferred from homology"/>
<sequence length="760" mass="87068">MVQSIIPNNDNNKLTVLDIFPRFIKNSRGDLKPFDPDKLVKSLNKETGLDWNECIIIVKESLKKITILALKTIQTSMIREIMCLELMARGYIKERNIYAKLILSSVLKFKLEEAFIEKFKKIQPDWGPLGYITYKRTYARLIENENRTEEFYETIRRVVEGAYSIQKEHCFKLSLPWIPEKAQKSAQTMFEKIWNFKFIPPGRGLWMMGTEFIDKHGSMALNNCGFCSTEDILIKKAKPFEWLMDALMLGVGVGFDTKGAGKQIIKEPKDETFVFEIPDSREGWVHALRYLLLAYFDGDPIPVYDFSKIRPAGALIRGFGGVASGPEPLQEMLNSQKELLDKRIGSTLTSVDIVDMMNLIGKCVVAGNVRRSAQIALGSSDDEEYINCKQDKEALYHHRWASNNSIIGKKGMDYFKIVESIAKNGEPGIIFLENAKNFSRMGYEADFKDKKAVGVNPCGEQTLESFELCCLVETFPSRHDSYEEFEETLKYAYLYAKSVTLVNTHWNETNAVMGKNRRIGTSQTGIIDAFAKHGRRTVLEWSDKGYDYLRQIDENYSDFFCVPQSIKITTVKPSGTVSLLAGVSPGIHYPHAEYYIRRIRISNKSSLVDLLREANYPVEKDAYSDNSMVVEFPIHEKNFLRAKKDTTMWEQLANAIDYQHYWSDNQVSITVTFQEHEISSIPYALSFVEDKIKGLSMLPLTESGYKQMPYETISQDDYEKRISQLKPIKMWKTTEKSAGTVYCDGDSCQIIPEKKLIKKD</sequence>
<protein>
    <recommendedName>
        <fullName evidence="3">ribonucleoside-triphosphate reductase (thioredoxin)</fullName>
        <ecNumber evidence="3">1.17.4.2</ecNumber>
    </recommendedName>
</protein>
<dbReference type="InterPro" id="IPR054158">
    <property type="entry name" value="RNR-II_ins_dom"/>
</dbReference>
<evidence type="ECO:0000256" key="4">
    <source>
        <dbReference type="ARBA" id="ARBA00022628"/>
    </source>
</evidence>
<dbReference type="Gene3D" id="3.90.1390.10">
    <property type="entry name" value="b-12 dependent (class ii) ribonucleotide reductase, chain A, domain 3"/>
    <property type="match status" value="1"/>
</dbReference>
<keyword evidence="4" id="KW-0846">Cobalamin</keyword>
<dbReference type="PANTHER" id="PTHR43371">
    <property type="entry name" value="VITAMIN B12-DEPENDENT RIBONUCLEOTIDE REDUCTASE"/>
    <property type="match status" value="1"/>
</dbReference>
<dbReference type="InterPro" id="IPR050862">
    <property type="entry name" value="RdRp_reductase_class-2"/>
</dbReference>
<dbReference type="GO" id="GO:0004748">
    <property type="term" value="F:ribonucleoside-diphosphate reductase activity, thioredoxin disulfide as acceptor"/>
    <property type="evidence" value="ECO:0007669"/>
    <property type="project" value="TreeGrafter"/>
</dbReference>